<dbReference type="AlphaFoldDB" id="J3MD79"/>
<dbReference type="Gramene" id="OB06G19730.1">
    <property type="protein sequence ID" value="OB06G19730.1"/>
    <property type="gene ID" value="OB06G19730"/>
</dbReference>
<feature type="transmembrane region" description="Helical" evidence="1">
    <location>
        <begin position="50"/>
        <end position="68"/>
    </location>
</feature>
<organism evidence="2">
    <name type="scientific">Oryza brachyantha</name>
    <name type="common">malo sina</name>
    <dbReference type="NCBI Taxonomy" id="4533"/>
    <lineage>
        <taxon>Eukaryota</taxon>
        <taxon>Viridiplantae</taxon>
        <taxon>Streptophyta</taxon>
        <taxon>Embryophyta</taxon>
        <taxon>Tracheophyta</taxon>
        <taxon>Spermatophyta</taxon>
        <taxon>Magnoliopsida</taxon>
        <taxon>Liliopsida</taxon>
        <taxon>Poales</taxon>
        <taxon>Poaceae</taxon>
        <taxon>BOP clade</taxon>
        <taxon>Oryzoideae</taxon>
        <taxon>Oryzeae</taxon>
        <taxon>Oryzinae</taxon>
        <taxon>Oryza</taxon>
    </lineage>
</organism>
<dbReference type="EnsemblPlants" id="OB06G19730.1">
    <property type="protein sequence ID" value="OB06G19730.1"/>
    <property type="gene ID" value="OB06G19730"/>
</dbReference>
<evidence type="ECO:0000313" key="2">
    <source>
        <dbReference type="EnsemblPlants" id="OB06G19730.1"/>
    </source>
</evidence>
<sequence length="79" mass="8841">MSDALPQQQLLLNFLMVWSGQICASILGLYIGGAACAWKFAVKICNYIQILNSPFCLITNLWFSIGWFDLQTVRPGSQL</sequence>
<keyword evidence="1" id="KW-1133">Transmembrane helix</keyword>
<feature type="transmembrane region" description="Helical" evidence="1">
    <location>
        <begin position="15"/>
        <end position="38"/>
    </location>
</feature>
<dbReference type="Proteomes" id="UP000006038">
    <property type="component" value="Chromosome 6"/>
</dbReference>
<keyword evidence="1" id="KW-0812">Transmembrane</keyword>
<evidence type="ECO:0000256" key="1">
    <source>
        <dbReference type="SAM" id="Phobius"/>
    </source>
</evidence>
<reference evidence="2" key="2">
    <citation type="submission" date="2013-04" db="UniProtKB">
        <authorList>
            <consortium name="EnsemblPlants"/>
        </authorList>
    </citation>
    <scope>IDENTIFICATION</scope>
</reference>
<name>J3MD79_ORYBR</name>
<evidence type="ECO:0000313" key="3">
    <source>
        <dbReference type="Proteomes" id="UP000006038"/>
    </source>
</evidence>
<proteinExistence type="predicted"/>
<protein>
    <submittedName>
        <fullName evidence="2">Uncharacterized protein</fullName>
    </submittedName>
</protein>
<dbReference type="HOGENOM" id="CLU_2609883_0_0_1"/>
<reference evidence="2" key="1">
    <citation type="journal article" date="2013" name="Nat. Commun.">
        <title>Whole-genome sequencing of Oryza brachyantha reveals mechanisms underlying Oryza genome evolution.</title>
        <authorList>
            <person name="Chen J."/>
            <person name="Huang Q."/>
            <person name="Gao D."/>
            <person name="Wang J."/>
            <person name="Lang Y."/>
            <person name="Liu T."/>
            <person name="Li B."/>
            <person name="Bai Z."/>
            <person name="Luis Goicoechea J."/>
            <person name="Liang C."/>
            <person name="Chen C."/>
            <person name="Zhang W."/>
            <person name="Sun S."/>
            <person name="Liao Y."/>
            <person name="Zhang X."/>
            <person name="Yang L."/>
            <person name="Song C."/>
            <person name="Wang M."/>
            <person name="Shi J."/>
            <person name="Liu G."/>
            <person name="Liu J."/>
            <person name="Zhou H."/>
            <person name="Zhou W."/>
            <person name="Yu Q."/>
            <person name="An N."/>
            <person name="Chen Y."/>
            <person name="Cai Q."/>
            <person name="Wang B."/>
            <person name="Liu B."/>
            <person name="Min J."/>
            <person name="Huang Y."/>
            <person name="Wu H."/>
            <person name="Li Z."/>
            <person name="Zhang Y."/>
            <person name="Yin Y."/>
            <person name="Song W."/>
            <person name="Jiang J."/>
            <person name="Jackson S.A."/>
            <person name="Wing R.A."/>
            <person name="Wang J."/>
            <person name="Chen M."/>
        </authorList>
    </citation>
    <scope>NUCLEOTIDE SEQUENCE [LARGE SCALE GENOMIC DNA]</scope>
    <source>
        <strain evidence="2">cv. IRGC 101232</strain>
    </source>
</reference>
<keyword evidence="3" id="KW-1185">Reference proteome</keyword>
<keyword evidence="1" id="KW-0472">Membrane</keyword>
<accession>J3MD79</accession>